<dbReference type="KEGG" id="clt:CM240_2951"/>
<dbReference type="InterPro" id="IPR017896">
    <property type="entry name" value="4Fe4S_Fe-S-bd"/>
</dbReference>
<protein>
    <recommendedName>
        <fullName evidence="4">4Fe-4S ferredoxin-type domain-containing protein</fullName>
    </recommendedName>
</protein>
<dbReference type="PROSITE" id="PS00198">
    <property type="entry name" value="4FE4S_FER_1"/>
    <property type="match status" value="1"/>
</dbReference>
<dbReference type="Gene3D" id="3.30.70.20">
    <property type="match status" value="1"/>
</dbReference>
<dbReference type="HOGENOM" id="CLU_068049_0_0_9"/>
<dbReference type="EMBL" id="HG917869">
    <property type="protein sequence ID" value="CDM70068.1"/>
    <property type="molecule type" value="Genomic_DNA"/>
</dbReference>
<dbReference type="eggNOG" id="COG1143">
    <property type="taxonomic scope" value="Bacteria"/>
</dbReference>
<feature type="domain" description="4Fe-4S ferredoxin-type" evidence="4">
    <location>
        <begin position="215"/>
        <end position="242"/>
    </location>
</feature>
<name>W6S019_9CLOT</name>
<dbReference type="NCBIfam" id="NF038196">
    <property type="entry name" value="ferrodoxin_EFR1"/>
    <property type="match status" value="1"/>
</dbReference>
<accession>W6S019</accession>
<sequence length="258" mass="28509">MIFYFTGTGNSGYIANEIAKGTNDNIVSISKLINNKENLEFTLKDGENIGFVFPVYAWAPPTMVTDFINKVKFKNYKNNYIFSVATCGGNIGGTMKIIDKAIKGKGLKLNCGYSISMPNNYIIMGDVDSKEVEDKKLQASRETVNEILSVIKNKEDNVFKLSKGLIGPLLTALVSPMFTKYAADSSKFYVEDSCIGCGLCEKVCNCNTIKLVDKKPVWGKECIQCLACIHLCPKKAIQYGDGTIKKGRYKNPYFKIGG</sequence>
<dbReference type="Gene3D" id="3.40.50.360">
    <property type="match status" value="1"/>
</dbReference>
<evidence type="ECO:0000256" key="3">
    <source>
        <dbReference type="ARBA" id="ARBA00023014"/>
    </source>
</evidence>
<gene>
    <name evidence="5" type="ORF">CM240_2951</name>
</gene>
<dbReference type="InterPro" id="IPR026816">
    <property type="entry name" value="Flavodoxin_dom"/>
</dbReference>
<dbReference type="Proteomes" id="UP000019426">
    <property type="component" value="Chromosome M2/40_rep2"/>
</dbReference>
<dbReference type="OrthoDB" id="9813995at2"/>
<dbReference type="SUPFAM" id="SSF52218">
    <property type="entry name" value="Flavoproteins"/>
    <property type="match status" value="1"/>
</dbReference>
<keyword evidence="2" id="KW-0408">Iron</keyword>
<dbReference type="SUPFAM" id="SSF54862">
    <property type="entry name" value="4Fe-4S ferredoxins"/>
    <property type="match status" value="1"/>
</dbReference>
<dbReference type="PROSITE" id="PS51379">
    <property type="entry name" value="4FE4S_FER_2"/>
    <property type="match status" value="2"/>
</dbReference>
<feature type="domain" description="4Fe-4S ferredoxin-type" evidence="4">
    <location>
        <begin position="185"/>
        <end position="214"/>
    </location>
</feature>
<evidence type="ECO:0000313" key="5">
    <source>
        <dbReference type="EMBL" id="CDM70068.1"/>
    </source>
</evidence>
<evidence type="ECO:0000256" key="1">
    <source>
        <dbReference type="ARBA" id="ARBA00022723"/>
    </source>
</evidence>
<dbReference type="AlphaFoldDB" id="W6S019"/>
<keyword evidence="1" id="KW-0479">Metal-binding</keyword>
<dbReference type="GO" id="GO:0046872">
    <property type="term" value="F:metal ion binding"/>
    <property type="evidence" value="ECO:0007669"/>
    <property type="project" value="UniProtKB-KW"/>
</dbReference>
<evidence type="ECO:0000259" key="4">
    <source>
        <dbReference type="PROSITE" id="PS51379"/>
    </source>
</evidence>
<dbReference type="RefSeq" id="WP_044040235.1">
    <property type="nucleotide sequence ID" value="NZ_HG917869.1"/>
</dbReference>
<dbReference type="Pfam" id="PF12724">
    <property type="entry name" value="Flavodoxin_5"/>
    <property type="match status" value="1"/>
</dbReference>
<keyword evidence="6" id="KW-1185">Reference proteome</keyword>
<evidence type="ECO:0000313" key="6">
    <source>
        <dbReference type="Proteomes" id="UP000019426"/>
    </source>
</evidence>
<dbReference type="GO" id="GO:0051536">
    <property type="term" value="F:iron-sulfur cluster binding"/>
    <property type="evidence" value="ECO:0007669"/>
    <property type="project" value="UniProtKB-KW"/>
</dbReference>
<keyword evidence="3" id="KW-0411">Iron-sulfur</keyword>
<dbReference type="InterPro" id="IPR017900">
    <property type="entry name" value="4Fe4S_Fe_S_CS"/>
</dbReference>
<dbReference type="InterPro" id="IPR047964">
    <property type="entry name" value="EFR1-like"/>
</dbReference>
<dbReference type="InterPro" id="IPR029039">
    <property type="entry name" value="Flavoprotein-like_sf"/>
</dbReference>
<dbReference type="STRING" id="1216932.CM240_2951"/>
<organism evidence="5 6">
    <name type="scientific">Clostridium bornimense</name>
    <dbReference type="NCBI Taxonomy" id="1216932"/>
    <lineage>
        <taxon>Bacteria</taxon>
        <taxon>Bacillati</taxon>
        <taxon>Bacillota</taxon>
        <taxon>Clostridia</taxon>
        <taxon>Eubacteriales</taxon>
        <taxon>Clostridiaceae</taxon>
        <taxon>Clostridium</taxon>
    </lineage>
</organism>
<dbReference type="PATRIC" id="fig|1216932.3.peg.2918"/>
<reference evidence="5 6" key="1">
    <citation type="submission" date="2013-11" db="EMBL/GenBank/DDBJ databases">
        <title>Complete genome sequence of Clostridum sp. M2/40.</title>
        <authorList>
            <person name="Wibberg D."/>
            <person name="Puehler A."/>
            <person name="Schlueter A."/>
        </authorList>
    </citation>
    <scope>NUCLEOTIDE SEQUENCE [LARGE SCALE GENOMIC DNA]</scope>
    <source>
        <strain evidence="6">M2/40</strain>
    </source>
</reference>
<evidence type="ECO:0000256" key="2">
    <source>
        <dbReference type="ARBA" id="ARBA00023004"/>
    </source>
</evidence>
<proteinExistence type="predicted"/>